<dbReference type="Proteomes" id="UP001176941">
    <property type="component" value="Chromosome 11"/>
</dbReference>
<evidence type="ECO:0000313" key="1">
    <source>
        <dbReference type="EMBL" id="CAI9154656.1"/>
    </source>
</evidence>
<reference evidence="1" key="1">
    <citation type="submission" date="2023-04" db="EMBL/GenBank/DDBJ databases">
        <authorList>
            <consortium name="ELIXIR-Norway"/>
        </authorList>
    </citation>
    <scope>NUCLEOTIDE SEQUENCE [LARGE SCALE GENOMIC DNA]</scope>
</reference>
<feature type="non-terminal residue" evidence="1">
    <location>
        <position position="1"/>
    </location>
</feature>
<organism evidence="1 2">
    <name type="scientific">Rangifer tarandus platyrhynchus</name>
    <name type="common">Svalbard reindeer</name>
    <dbReference type="NCBI Taxonomy" id="3082113"/>
    <lineage>
        <taxon>Eukaryota</taxon>
        <taxon>Metazoa</taxon>
        <taxon>Chordata</taxon>
        <taxon>Craniata</taxon>
        <taxon>Vertebrata</taxon>
        <taxon>Euteleostomi</taxon>
        <taxon>Mammalia</taxon>
        <taxon>Eutheria</taxon>
        <taxon>Laurasiatheria</taxon>
        <taxon>Artiodactyla</taxon>
        <taxon>Ruminantia</taxon>
        <taxon>Pecora</taxon>
        <taxon>Cervidae</taxon>
        <taxon>Odocoileinae</taxon>
        <taxon>Rangifer</taxon>
    </lineage>
</organism>
<evidence type="ECO:0000313" key="2">
    <source>
        <dbReference type="Proteomes" id="UP001176941"/>
    </source>
</evidence>
<name>A0ABN8Y2M3_RANTA</name>
<protein>
    <submittedName>
        <fullName evidence="1">Uncharacterized protein</fullName>
    </submittedName>
</protein>
<accession>A0ABN8Y2M3</accession>
<proteinExistence type="predicted"/>
<sequence>RVYLAYPAPEEAAAGRSGRCCARRPVGGAGAPRLRGPDSAVAAQGPEIARAHGSCPAPSPASAPFLPWGYAPRCVPETRQVLES</sequence>
<keyword evidence="2" id="KW-1185">Reference proteome</keyword>
<gene>
    <name evidence="1" type="ORF">MRATA1EN1_LOCUS3618</name>
</gene>
<dbReference type="EMBL" id="OX459947">
    <property type="protein sequence ID" value="CAI9154656.1"/>
    <property type="molecule type" value="Genomic_DNA"/>
</dbReference>